<accession>A0A562SXN2</accession>
<dbReference type="InterPro" id="IPR000014">
    <property type="entry name" value="PAS"/>
</dbReference>
<dbReference type="CDD" id="cd01949">
    <property type="entry name" value="GGDEF"/>
    <property type="match status" value="1"/>
</dbReference>
<keyword evidence="1" id="KW-0472">Membrane</keyword>
<dbReference type="EMBL" id="VLLF01000006">
    <property type="protein sequence ID" value="TWI86115.1"/>
    <property type="molecule type" value="Genomic_DNA"/>
</dbReference>
<dbReference type="GO" id="GO:0003824">
    <property type="term" value="F:catalytic activity"/>
    <property type="evidence" value="ECO:0007669"/>
    <property type="project" value="UniProtKB-ARBA"/>
</dbReference>
<keyword evidence="7" id="KW-1185">Reference proteome</keyword>
<dbReference type="AlphaFoldDB" id="A0A562SXN2"/>
<dbReference type="PANTHER" id="PTHR44757">
    <property type="entry name" value="DIGUANYLATE CYCLASE DGCP"/>
    <property type="match status" value="1"/>
</dbReference>
<feature type="domain" description="EAL" evidence="4">
    <location>
        <begin position="353"/>
        <end position="608"/>
    </location>
</feature>
<dbReference type="Pfam" id="PF13426">
    <property type="entry name" value="PAS_9"/>
    <property type="match status" value="1"/>
</dbReference>
<keyword evidence="1" id="KW-1133">Transmembrane helix</keyword>
<evidence type="ECO:0000259" key="5">
    <source>
        <dbReference type="PROSITE" id="PS50887"/>
    </source>
</evidence>
<dbReference type="PANTHER" id="PTHR44757:SF2">
    <property type="entry name" value="BIOFILM ARCHITECTURE MAINTENANCE PROTEIN MBAA"/>
    <property type="match status" value="1"/>
</dbReference>
<organism evidence="6 7">
    <name type="scientific">Roseibium hamelinense</name>
    <dbReference type="NCBI Taxonomy" id="150831"/>
    <lineage>
        <taxon>Bacteria</taxon>
        <taxon>Pseudomonadati</taxon>
        <taxon>Pseudomonadota</taxon>
        <taxon>Alphaproteobacteria</taxon>
        <taxon>Hyphomicrobiales</taxon>
        <taxon>Stappiaceae</taxon>
        <taxon>Roseibium</taxon>
    </lineage>
</organism>
<dbReference type="SMART" id="SM00086">
    <property type="entry name" value="PAC"/>
    <property type="match status" value="1"/>
</dbReference>
<protein>
    <submittedName>
        <fullName evidence="6">Diguanylate cyclase/phosphodiesterase with PAS/PAC sensor(S)</fullName>
    </submittedName>
</protein>
<dbReference type="NCBIfam" id="TIGR00254">
    <property type="entry name" value="GGDEF"/>
    <property type="match status" value="1"/>
</dbReference>
<feature type="domain" description="PAC" evidence="3">
    <location>
        <begin position="119"/>
        <end position="172"/>
    </location>
</feature>
<proteinExistence type="predicted"/>
<dbReference type="PROSITE" id="PS50883">
    <property type="entry name" value="EAL"/>
    <property type="match status" value="1"/>
</dbReference>
<dbReference type="CDD" id="cd01948">
    <property type="entry name" value="EAL"/>
    <property type="match status" value="1"/>
</dbReference>
<dbReference type="OrthoDB" id="9814202at2"/>
<dbReference type="Gene3D" id="3.30.70.270">
    <property type="match status" value="1"/>
</dbReference>
<evidence type="ECO:0000313" key="6">
    <source>
        <dbReference type="EMBL" id="TWI86115.1"/>
    </source>
</evidence>
<dbReference type="SMART" id="SM00091">
    <property type="entry name" value="PAS"/>
    <property type="match status" value="1"/>
</dbReference>
<dbReference type="SUPFAM" id="SSF55073">
    <property type="entry name" value="Nucleotide cyclase"/>
    <property type="match status" value="1"/>
</dbReference>
<name>A0A562SXN2_9HYPH</name>
<dbReference type="PROSITE" id="PS50112">
    <property type="entry name" value="PAS"/>
    <property type="match status" value="1"/>
</dbReference>
<dbReference type="InterPro" id="IPR001633">
    <property type="entry name" value="EAL_dom"/>
</dbReference>
<evidence type="ECO:0000259" key="3">
    <source>
        <dbReference type="PROSITE" id="PS50113"/>
    </source>
</evidence>
<dbReference type="PROSITE" id="PS50113">
    <property type="entry name" value="PAC"/>
    <property type="match status" value="1"/>
</dbReference>
<evidence type="ECO:0000313" key="7">
    <source>
        <dbReference type="Proteomes" id="UP000320593"/>
    </source>
</evidence>
<dbReference type="SMART" id="SM00052">
    <property type="entry name" value="EAL"/>
    <property type="match status" value="1"/>
</dbReference>
<dbReference type="InterPro" id="IPR001610">
    <property type="entry name" value="PAC"/>
</dbReference>
<dbReference type="InterPro" id="IPR043128">
    <property type="entry name" value="Rev_trsase/Diguanyl_cyclase"/>
</dbReference>
<dbReference type="Gene3D" id="3.20.20.450">
    <property type="entry name" value="EAL domain"/>
    <property type="match status" value="1"/>
</dbReference>
<comment type="caution">
    <text evidence="6">The sequence shown here is derived from an EMBL/GenBank/DDBJ whole genome shotgun (WGS) entry which is preliminary data.</text>
</comment>
<evidence type="ECO:0000259" key="2">
    <source>
        <dbReference type="PROSITE" id="PS50112"/>
    </source>
</evidence>
<gene>
    <name evidence="6" type="ORF">JM93_02823</name>
</gene>
<evidence type="ECO:0000259" key="4">
    <source>
        <dbReference type="PROSITE" id="PS50883"/>
    </source>
</evidence>
<keyword evidence="1" id="KW-0812">Transmembrane</keyword>
<dbReference type="RefSeq" id="WP_145344319.1">
    <property type="nucleotide sequence ID" value="NZ_SMLY01000074.1"/>
</dbReference>
<evidence type="ECO:0000256" key="1">
    <source>
        <dbReference type="SAM" id="Phobius"/>
    </source>
</evidence>
<dbReference type="PROSITE" id="PS50887">
    <property type="entry name" value="GGDEF"/>
    <property type="match status" value="1"/>
</dbReference>
<dbReference type="InterPro" id="IPR052155">
    <property type="entry name" value="Biofilm_reg_signaling"/>
</dbReference>
<dbReference type="CDD" id="cd00130">
    <property type="entry name" value="PAS"/>
    <property type="match status" value="1"/>
</dbReference>
<dbReference type="InterPro" id="IPR029787">
    <property type="entry name" value="Nucleotide_cyclase"/>
</dbReference>
<dbReference type="Proteomes" id="UP000320593">
    <property type="component" value="Unassembled WGS sequence"/>
</dbReference>
<dbReference type="InterPro" id="IPR035965">
    <property type="entry name" value="PAS-like_dom_sf"/>
</dbReference>
<dbReference type="FunFam" id="3.30.70.270:FF:000001">
    <property type="entry name" value="Diguanylate cyclase domain protein"/>
    <property type="match status" value="1"/>
</dbReference>
<dbReference type="SMART" id="SM00267">
    <property type="entry name" value="GGDEF"/>
    <property type="match status" value="1"/>
</dbReference>
<dbReference type="InterPro" id="IPR000700">
    <property type="entry name" value="PAS-assoc_C"/>
</dbReference>
<dbReference type="Gene3D" id="3.30.450.20">
    <property type="entry name" value="PAS domain"/>
    <property type="match status" value="1"/>
</dbReference>
<dbReference type="InterPro" id="IPR035919">
    <property type="entry name" value="EAL_sf"/>
</dbReference>
<sequence>MGETLVSVLLPVLGGVCLFASVLLWIRAKRVIRAYLTAGTDYDPAVLQMVVENVHEGLIIQDVYGRIEWCNPAYSRISGYTAEEIKGRRPQEFILAPDGQLDPLEISQFRYDLKTLKTGSDELVLNRRKDGTLFWNQLTFAIVPGAREDDSKIIVIARDVTEQVERENALLEARHHLKRQAEEDALTGAANRSGLTAYLDEQLKGAVGDCGFLGVIHADLDHFKSINDSLGHDAGDAVLVHVAKTISNIIRPKGLVARIGGDEFVVVLPALESEDALVEAAKRILVGLNEAIDWKGRPLQAPASIGLAVGRRGDATAQDLIRRADVALYQAKRNGRNRLCLYTDAMGQAHDSWQETRRDLGLAFERDELFVVLQPQFSLRHNAISGFEALIRWQHPERGVLGPGHFLSVAEETGQMLGIDRVAMEKGLEALKLLRNQSNVPIKMSINVSEASLRDPAFPLDLLDNVLQRELKPEWVVLELLENTLLKPDDVTVPEALNELSKTGFQIAMDDFGTGYAGLYHLSRLTVDIVKIDRSMISEIDKSSTDQRIVKSMIDLAHNLGLQTVAEGVETETQIDLLKEMGCPVIQGYAYGVPMPLHEAAKLVQNGHGEETKAGQKKLAS</sequence>
<dbReference type="Pfam" id="PF00990">
    <property type="entry name" value="GGDEF"/>
    <property type="match status" value="1"/>
</dbReference>
<dbReference type="SUPFAM" id="SSF55785">
    <property type="entry name" value="PYP-like sensor domain (PAS domain)"/>
    <property type="match status" value="1"/>
</dbReference>
<dbReference type="NCBIfam" id="TIGR00229">
    <property type="entry name" value="sensory_box"/>
    <property type="match status" value="1"/>
</dbReference>
<dbReference type="InterPro" id="IPR000160">
    <property type="entry name" value="GGDEF_dom"/>
</dbReference>
<feature type="transmembrane region" description="Helical" evidence="1">
    <location>
        <begin position="6"/>
        <end position="26"/>
    </location>
</feature>
<feature type="domain" description="PAS" evidence="2">
    <location>
        <begin position="43"/>
        <end position="88"/>
    </location>
</feature>
<reference evidence="6 7" key="1">
    <citation type="submission" date="2019-07" db="EMBL/GenBank/DDBJ databases">
        <title>Genomic Encyclopedia of Archaeal and Bacterial Type Strains, Phase II (KMG-II): from individual species to whole genera.</title>
        <authorList>
            <person name="Goeker M."/>
        </authorList>
    </citation>
    <scope>NUCLEOTIDE SEQUENCE [LARGE SCALE GENOMIC DNA]</scope>
    <source>
        <strain evidence="6 7">ATCC BAA-252</strain>
    </source>
</reference>
<feature type="domain" description="GGDEF" evidence="5">
    <location>
        <begin position="211"/>
        <end position="344"/>
    </location>
</feature>
<dbReference type="Pfam" id="PF00563">
    <property type="entry name" value="EAL"/>
    <property type="match status" value="1"/>
</dbReference>
<dbReference type="SUPFAM" id="SSF141868">
    <property type="entry name" value="EAL domain-like"/>
    <property type="match status" value="1"/>
</dbReference>